<dbReference type="EMBL" id="VZCY01000118">
    <property type="protein sequence ID" value="MQN11136.1"/>
    <property type="molecule type" value="Genomic_DNA"/>
</dbReference>
<dbReference type="AlphaFoldDB" id="A0A5P0VDF3"/>
<evidence type="ECO:0000313" key="2">
    <source>
        <dbReference type="Proteomes" id="UP000406735"/>
    </source>
</evidence>
<reference evidence="1 2" key="1">
    <citation type="submission" date="2019-09" db="EMBL/GenBank/DDBJ databases">
        <title>Distinct polysaccharide growth profiles of human intestinal Prevotella copri isolates.</title>
        <authorList>
            <person name="Fehlner-Peach H."/>
            <person name="Magnabosco C."/>
            <person name="Raghavan V."/>
            <person name="Scher J.U."/>
            <person name="Tett A."/>
            <person name="Cox L.M."/>
            <person name="Gottsegen C."/>
            <person name="Watters A."/>
            <person name="Wiltshire- Gordon J.D."/>
            <person name="Segata N."/>
            <person name="Bonneau R."/>
            <person name="Littman D.R."/>
        </authorList>
    </citation>
    <scope>NUCLEOTIDE SEQUENCE [LARGE SCALE GENOMIC DNA]</scope>
    <source>
        <strain evidence="2">iK21513</strain>
    </source>
</reference>
<organism evidence="1 2">
    <name type="scientific">Segatella copri</name>
    <dbReference type="NCBI Taxonomy" id="165179"/>
    <lineage>
        <taxon>Bacteria</taxon>
        <taxon>Pseudomonadati</taxon>
        <taxon>Bacteroidota</taxon>
        <taxon>Bacteroidia</taxon>
        <taxon>Bacteroidales</taxon>
        <taxon>Prevotellaceae</taxon>
        <taxon>Segatella</taxon>
    </lineage>
</organism>
<dbReference type="Proteomes" id="UP000406735">
    <property type="component" value="Unassembled WGS sequence"/>
</dbReference>
<dbReference type="RefSeq" id="WP_153079989.1">
    <property type="nucleotide sequence ID" value="NZ_JBALKF010000004.1"/>
</dbReference>
<evidence type="ECO:0008006" key="3">
    <source>
        <dbReference type="Google" id="ProtNLM"/>
    </source>
</evidence>
<comment type="caution">
    <text evidence="1">The sequence shown here is derived from an EMBL/GenBank/DDBJ whole genome shotgun (WGS) entry which is preliminary data.</text>
</comment>
<accession>A0A5P0VDF3</accession>
<name>A0A5P0VDF3_9BACT</name>
<proteinExistence type="predicted"/>
<sequence>MKSDGAIKTDVYRYINESGFMNNVNGKLSKTMRPHNSHKEDVVISILANEGTQLQTAIINVNIYIQDQDVDGQFEENTIRVDEICKLAWNLLETFRTSEYAAHAIEQRVYATSTGEHVINNQVEYKLIND</sequence>
<protein>
    <recommendedName>
        <fullName evidence="3">DUF3168 domain-containing protein</fullName>
    </recommendedName>
</protein>
<gene>
    <name evidence="1" type="ORF">F7D97_14670</name>
</gene>
<evidence type="ECO:0000313" key="1">
    <source>
        <dbReference type="EMBL" id="MQN11136.1"/>
    </source>
</evidence>